<dbReference type="OrthoDB" id="7353630at2759"/>
<dbReference type="KEGG" id="sliu:111353362"/>
<dbReference type="RefSeq" id="XP_022822132.1">
    <property type="nucleotide sequence ID" value="XM_022966364.1"/>
</dbReference>
<proteinExistence type="predicted"/>
<evidence type="ECO:0000313" key="1">
    <source>
        <dbReference type="Proteomes" id="UP000301870"/>
    </source>
</evidence>
<gene>
    <name evidence="2 3" type="primary">LOC111353362</name>
</gene>
<protein>
    <submittedName>
        <fullName evidence="2 3">Uncharacterized protein LOC111353362 isoform X1</fullName>
    </submittedName>
</protein>
<evidence type="ECO:0000313" key="2">
    <source>
        <dbReference type="RefSeq" id="XP_022822126.1"/>
    </source>
</evidence>
<organism evidence="1 3">
    <name type="scientific">Spodoptera litura</name>
    <name type="common">Asian cotton leafworm</name>
    <dbReference type="NCBI Taxonomy" id="69820"/>
    <lineage>
        <taxon>Eukaryota</taxon>
        <taxon>Metazoa</taxon>
        <taxon>Ecdysozoa</taxon>
        <taxon>Arthropoda</taxon>
        <taxon>Hexapoda</taxon>
        <taxon>Insecta</taxon>
        <taxon>Pterygota</taxon>
        <taxon>Neoptera</taxon>
        <taxon>Endopterygota</taxon>
        <taxon>Lepidoptera</taxon>
        <taxon>Glossata</taxon>
        <taxon>Ditrysia</taxon>
        <taxon>Noctuoidea</taxon>
        <taxon>Noctuidae</taxon>
        <taxon>Amphipyrinae</taxon>
        <taxon>Spodoptera</taxon>
    </lineage>
</organism>
<name>A0A9J7E4F2_SPOLT</name>
<dbReference type="Proteomes" id="UP000301870">
    <property type="component" value="Chromosome 2"/>
</dbReference>
<dbReference type="AlphaFoldDB" id="A0A9J7E4F2"/>
<keyword evidence="1" id="KW-1185">Reference proteome</keyword>
<sequence>MESKQDNDYITCPKRKKETFSDLKIHSDKGDYFAPATEIYGTVGKPRPICENKSNTVIRDFHKKTKIEKVPENTNAYQIHNKICHILLKPMDIYFYDTKNKCYYSSFNPILAANSCYTYSGADVNRLLIFIEYTNKTIERLFRELSKIKSTPDLSAVILVINRKKVKELFKINKGKMKINLKSGYFNYKTRDTSLYFSNVTNNHFDIKIKNHCVGLKISIRKFTGTLLETLTAVCNMARCFFPTVEIKVPSVVGRNWYFWDVIQGILLKILLKNANVNSLNIASQLYFVLITDAIPYLSIEINLILKKGVYITYATYSSKHFISNVAEWNYLHKYILRKSISCGNWHIMNKLYEKPRESLKAITYHTKSTASDYQVDTSLHYKESTESFDRKTYIRYSNTDIILYSLSHSDIADFFSINQSVGTSFTFPTNGIIFNEYRPTETKSASTICDIEVNISLLSCSKLFLRTLFNDLKIMNYCLNVHSQHDFIHKTLFEAVPAATYTKFVHEYWKQFKNQKLYTNLLKCLTQNLIYTFLSSKI</sequence>
<accession>A0A9J7E4F2</accession>
<reference evidence="2 3" key="1">
    <citation type="submission" date="2025-04" db="UniProtKB">
        <authorList>
            <consortium name="RefSeq"/>
        </authorList>
    </citation>
    <scope>IDENTIFICATION</scope>
    <source>
        <strain evidence="2 3">Ishihara</strain>
        <tissue evidence="2 3">Whole body</tissue>
    </source>
</reference>
<dbReference type="RefSeq" id="XP_022822126.1">
    <property type="nucleotide sequence ID" value="XM_022966358.1"/>
</dbReference>
<evidence type="ECO:0000313" key="3">
    <source>
        <dbReference type="RefSeq" id="XP_022822132.1"/>
    </source>
</evidence>
<dbReference type="GeneID" id="111353362"/>